<feature type="transmembrane region" description="Helical" evidence="1">
    <location>
        <begin position="20"/>
        <end position="42"/>
    </location>
</feature>
<keyword evidence="1" id="KW-0472">Membrane</keyword>
<proteinExistence type="predicted"/>
<dbReference type="EMBL" id="UOEL01000115">
    <property type="protein sequence ID" value="VAW14206.1"/>
    <property type="molecule type" value="Genomic_DNA"/>
</dbReference>
<evidence type="ECO:0000256" key="1">
    <source>
        <dbReference type="SAM" id="Phobius"/>
    </source>
</evidence>
<feature type="transmembrane region" description="Helical" evidence="1">
    <location>
        <begin position="79"/>
        <end position="100"/>
    </location>
</feature>
<name>A0A3B0U462_9ZZZZ</name>
<reference evidence="2" key="1">
    <citation type="submission" date="2018-06" db="EMBL/GenBank/DDBJ databases">
        <authorList>
            <person name="Zhirakovskaya E."/>
        </authorList>
    </citation>
    <scope>NUCLEOTIDE SEQUENCE</scope>
</reference>
<accession>A0A3B0U462</accession>
<protein>
    <recommendedName>
        <fullName evidence="3">Doxx family protein</fullName>
    </recommendedName>
</protein>
<dbReference type="AlphaFoldDB" id="A0A3B0U462"/>
<feature type="transmembrane region" description="Helical" evidence="1">
    <location>
        <begin position="49"/>
        <end position="67"/>
    </location>
</feature>
<keyword evidence="1" id="KW-0812">Transmembrane</keyword>
<organism evidence="2">
    <name type="scientific">hydrothermal vent metagenome</name>
    <dbReference type="NCBI Taxonomy" id="652676"/>
    <lineage>
        <taxon>unclassified sequences</taxon>
        <taxon>metagenomes</taxon>
        <taxon>ecological metagenomes</taxon>
    </lineage>
</organism>
<evidence type="ECO:0000313" key="2">
    <source>
        <dbReference type="EMBL" id="VAW14206.1"/>
    </source>
</evidence>
<keyword evidence="1" id="KW-1133">Transmembrane helix</keyword>
<sequence length="110" mass="12133">MSPAKGLAKDTIDSILFGFIPSNVSIILLAIMKVTIGLFLLLNIFRKKIIIIALFHIICTFTPLFLFNEASFTNSPFALTLLGQYIVKNIIIVSALLSLFKGKNNIFAKA</sequence>
<evidence type="ECO:0008006" key="3">
    <source>
        <dbReference type="Google" id="ProtNLM"/>
    </source>
</evidence>
<gene>
    <name evidence="2" type="ORF">MNBD_BACTEROID03-753</name>
</gene>